<evidence type="ECO:0000259" key="2">
    <source>
        <dbReference type="Pfam" id="PF00171"/>
    </source>
</evidence>
<proteinExistence type="predicted"/>
<name>A0A8H5ZG37_COCSA</name>
<dbReference type="PANTHER" id="PTHR43353">
    <property type="entry name" value="SUCCINATE-SEMIALDEHYDE DEHYDROGENASE, MITOCHONDRIAL"/>
    <property type="match status" value="1"/>
</dbReference>
<dbReference type="SUPFAM" id="SSF53720">
    <property type="entry name" value="ALDH-like"/>
    <property type="match status" value="1"/>
</dbReference>
<feature type="domain" description="Aldehyde dehydrogenase" evidence="2">
    <location>
        <begin position="35"/>
        <end position="485"/>
    </location>
</feature>
<dbReference type="GO" id="GO:0009450">
    <property type="term" value="P:gamma-aminobutyric acid catabolic process"/>
    <property type="evidence" value="ECO:0007669"/>
    <property type="project" value="TreeGrafter"/>
</dbReference>
<sequence length="489" mass="52632">MSTNPDSTISTTPNSLIPLWINNKPIYTTTVFPITPSSSTTPSHHACSASPKDATHAATASWTAFKSWRQTPHTTRRDLLLRVADHYSTHSATLVSTQTRETSCTPAWALQNVNLSISYLREIAAQISSVAGVIPPTEKPGTTGFVFKEPIGPVLCIAPWNAALILATRGIASAIAVGCTVVFKASEMCPATHFEITKAFLEAGVPGGVLNQVQCKREDAAAVTEALISHEAIRKVEFIGSAAVGRQIMAVAARYLKPVLMELGGKCPAIVLEDADLGVAAKQCALGATMNHGQICFSTERVIVLEAVAREFQERLIEAMGEVTREMTGAAVSEGIAKHARDLIQDAETWGDTVVFPRLSDKDKEGGDGPTTVLPPALVLTPFSSSRIFDEETFGPSASLYVVKTDEEAIELTNRSAYGLNATVWTRDMARFLKISRELEYGQVHANTISVYTSPTGSQGGVKNSGFGRMNGRWGLEEFVVEKFVTWCA</sequence>
<dbReference type="GO" id="GO:0004777">
    <property type="term" value="F:succinate-semialdehyde dehydrogenase (NAD+) activity"/>
    <property type="evidence" value="ECO:0007669"/>
    <property type="project" value="TreeGrafter"/>
</dbReference>
<dbReference type="PANTHER" id="PTHR43353:SF6">
    <property type="entry name" value="CYTOPLASMIC ALDEHYDE DEHYDROGENASE (EUROFUNG)"/>
    <property type="match status" value="1"/>
</dbReference>
<gene>
    <name evidence="3" type="ORF">GGP41_000109</name>
</gene>
<dbReference type="EMBL" id="WNKQ01000013">
    <property type="protein sequence ID" value="KAF5847430.1"/>
    <property type="molecule type" value="Genomic_DNA"/>
</dbReference>
<dbReference type="Gene3D" id="3.40.605.10">
    <property type="entry name" value="Aldehyde Dehydrogenase, Chain A, domain 1"/>
    <property type="match status" value="1"/>
</dbReference>
<evidence type="ECO:0000313" key="3">
    <source>
        <dbReference type="EMBL" id="KAF5847430.1"/>
    </source>
</evidence>
<evidence type="ECO:0000256" key="1">
    <source>
        <dbReference type="ARBA" id="ARBA00023002"/>
    </source>
</evidence>
<keyword evidence="1" id="KW-0560">Oxidoreductase</keyword>
<dbReference type="Pfam" id="PF00171">
    <property type="entry name" value="Aldedh"/>
    <property type="match status" value="1"/>
</dbReference>
<accession>A0A8H5ZG37</accession>
<dbReference type="Gene3D" id="3.40.309.10">
    <property type="entry name" value="Aldehyde Dehydrogenase, Chain A, domain 2"/>
    <property type="match status" value="1"/>
</dbReference>
<dbReference type="InterPro" id="IPR050740">
    <property type="entry name" value="Aldehyde_DH_Superfamily"/>
</dbReference>
<dbReference type="Proteomes" id="UP000624244">
    <property type="component" value="Unassembled WGS sequence"/>
</dbReference>
<evidence type="ECO:0000313" key="4">
    <source>
        <dbReference type="Proteomes" id="UP000624244"/>
    </source>
</evidence>
<protein>
    <recommendedName>
        <fullName evidence="2">Aldehyde dehydrogenase domain-containing protein</fullName>
    </recommendedName>
</protein>
<dbReference type="InterPro" id="IPR015590">
    <property type="entry name" value="Aldehyde_DH_dom"/>
</dbReference>
<dbReference type="InterPro" id="IPR016161">
    <property type="entry name" value="Ald_DH/histidinol_DH"/>
</dbReference>
<reference evidence="3" key="1">
    <citation type="submission" date="2019-11" db="EMBL/GenBank/DDBJ databases">
        <title>Bipolaris sorokiniana Genome sequencing.</title>
        <authorList>
            <person name="Wang H."/>
        </authorList>
    </citation>
    <scope>NUCLEOTIDE SEQUENCE</scope>
</reference>
<dbReference type="InterPro" id="IPR016162">
    <property type="entry name" value="Ald_DH_N"/>
</dbReference>
<dbReference type="InterPro" id="IPR016163">
    <property type="entry name" value="Ald_DH_C"/>
</dbReference>
<dbReference type="AlphaFoldDB" id="A0A8H5ZG37"/>
<comment type="caution">
    <text evidence="3">The sequence shown here is derived from an EMBL/GenBank/DDBJ whole genome shotgun (WGS) entry which is preliminary data.</text>
</comment>
<organism evidence="3 4">
    <name type="scientific">Cochliobolus sativus</name>
    <name type="common">Common root rot and spot blotch fungus</name>
    <name type="synonym">Bipolaris sorokiniana</name>
    <dbReference type="NCBI Taxonomy" id="45130"/>
    <lineage>
        <taxon>Eukaryota</taxon>
        <taxon>Fungi</taxon>
        <taxon>Dikarya</taxon>
        <taxon>Ascomycota</taxon>
        <taxon>Pezizomycotina</taxon>
        <taxon>Dothideomycetes</taxon>
        <taxon>Pleosporomycetidae</taxon>
        <taxon>Pleosporales</taxon>
        <taxon>Pleosporineae</taxon>
        <taxon>Pleosporaceae</taxon>
        <taxon>Bipolaris</taxon>
    </lineage>
</organism>